<gene>
    <name evidence="2" type="primary">casA_2</name>
    <name evidence="2" type="ORF">GCM10009716_35890</name>
</gene>
<dbReference type="Pfam" id="PF09481">
    <property type="entry name" value="CRISPR_Cse1"/>
    <property type="match status" value="1"/>
</dbReference>
<dbReference type="RefSeq" id="WP_344263611.1">
    <property type="nucleotide sequence ID" value="NZ_BAAAMJ010000038.1"/>
</dbReference>
<accession>A0ABN2PLS9</accession>
<keyword evidence="3" id="KW-1185">Reference proteome</keyword>
<feature type="compositionally biased region" description="Low complexity" evidence="1">
    <location>
        <begin position="570"/>
        <end position="588"/>
    </location>
</feature>
<sequence>MPSEPPPDHQPGGASETGEAAASFDLITEPWLPAQHLDGTEAELSLLGVFEQAHRVRRLVGDLPTQEFALLRLLLAILHDALDGPADPEEWADYWEDDRLPADRVREYLAAHRHRFDLLHPLTPFFQVAGLHTAKGDMTSLDRIVADVPANDRFFTMRARGADRLTPAEAARWVVHAHAYDPSGIKSGAVGDPRVKGGKGYPQGVGWSGNLGGVFAEGDTLRDTLLLNLIATDTANFRADSDDRPAWRREPSTAAQAGAVELATRPSGVRDLYTWQTRRIRLHHDADGIHGVLLCYGDPLTPRNMHYREPMTAWRRSPAQEKKHKLPQVYLPREHDPARTAWRGLGALVAGQVRGAEQRQEAAAVVRPRILDWIAGLTVEGFLPQDYLIRARLVGARYGTQQSVIDDVIDDSVPLPVVLLHDRDRGLGQAAIDAVTDADSAIGVLGDLASDIAVAAGADTDGPRDKARDLGFGELDAPFRTWLAEIRPGQDPQERRRDWQRQARRLVSSLGDQLVDNAPQAAWDGRIVATGNGSHWLTAASAQLWFHRRLRKALPLAAAPDADTADADDIPVPADAAPGPDTPVPDADATAEDSDDQNPEAHAS</sequence>
<reference evidence="2 3" key="1">
    <citation type="journal article" date="2019" name="Int. J. Syst. Evol. Microbiol.">
        <title>The Global Catalogue of Microorganisms (GCM) 10K type strain sequencing project: providing services to taxonomists for standard genome sequencing and annotation.</title>
        <authorList>
            <consortium name="The Broad Institute Genomics Platform"/>
            <consortium name="The Broad Institute Genome Sequencing Center for Infectious Disease"/>
            <person name="Wu L."/>
            <person name="Ma J."/>
        </authorList>
    </citation>
    <scope>NUCLEOTIDE SEQUENCE [LARGE SCALE GENOMIC DNA]</scope>
    <source>
        <strain evidence="2 3">JCM 13581</strain>
    </source>
</reference>
<proteinExistence type="predicted"/>
<dbReference type="EMBL" id="BAAAMJ010000038">
    <property type="protein sequence ID" value="GAA1924455.1"/>
    <property type="molecule type" value="Genomic_DNA"/>
</dbReference>
<name>A0ABN2PLS9_9ACTN</name>
<dbReference type="Gene3D" id="1.10.132.100">
    <property type="match status" value="1"/>
</dbReference>
<evidence type="ECO:0000313" key="3">
    <source>
        <dbReference type="Proteomes" id="UP001501303"/>
    </source>
</evidence>
<dbReference type="Proteomes" id="UP001501303">
    <property type="component" value="Unassembled WGS sequence"/>
</dbReference>
<dbReference type="InterPro" id="IPR013381">
    <property type="entry name" value="CRISPR-assoc_prot_Cse1"/>
</dbReference>
<comment type="caution">
    <text evidence="2">The sequence shown here is derived from an EMBL/GenBank/DDBJ whole genome shotgun (WGS) entry which is preliminary data.</text>
</comment>
<dbReference type="NCBIfam" id="TIGR02547">
    <property type="entry name" value="casA_cse1"/>
    <property type="match status" value="1"/>
</dbReference>
<dbReference type="CDD" id="cd09729">
    <property type="entry name" value="Cse1_I-E"/>
    <property type="match status" value="1"/>
</dbReference>
<feature type="region of interest" description="Disordered" evidence="1">
    <location>
        <begin position="560"/>
        <end position="604"/>
    </location>
</feature>
<evidence type="ECO:0000313" key="2">
    <source>
        <dbReference type="EMBL" id="GAA1924455.1"/>
    </source>
</evidence>
<protein>
    <submittedName>
        <fullName evidence="2">Type I-E CRISPR-associated protein Cse1/CasA</fullName>
    </submittedName>
</protein>
<organism evidence="2 3">
    <name type="scientific">Streptomyces sodiiphilus</name>
    <dbReference type="NCBI Taxonomy" id="226217"/>
    <lineage>
        <taxon>Bacteria</taxon>
        <taxon>Bacillati</taxon>
        <taxon>Actinomycetota</taxon>
        <taxon>Actinomycetes</taxon>
        <taxon>Kitasatosporales</taxon>
        <taxon>Streptomycetaceae</taxon>
        <taxon>Streptomyces</taxon>
    </lineage>
</organism>
<feature type="compositionally biased region" description="Acidic residues" evidence="1">
    <location>
        <begin position="589"/>
        <end position="598"/>
    </location>
</feature>
<evidence type="ECO:0000256" key="1">
    <source>
        <dbReference type="SAM" id="MobiDB-lite"/>
    </source>
</evidence>